<keyword evidence="5" id="KW-1278">Translocase</keyword>
<dbReference type="RefSeq" id="WP_262096175.1">
    <property type="nucleotide sequence ID" value="NZ_JAOEGN010000007.1"/>
</dbReference>
<evidence type="ECO:0000256" key="6">
    <source>
        <dbReference type="ARBA" id="ARBA00022970"/>
    </source>
</evidence>
<evidence type="ECO:0000256" key="1">
    <source>
        <dbReference type="ARBA" id="ARBA00022448"/>
    </source>
</evidence>
<dbReference type="Pfam" id="PF00005">
    <property type="entry name" value="ABC_tran"/>
    <property type="match status" value="1"/>
</dbReference>
<dbReference type="InterPro" id="IPR045865">
    <property type="entry name" value="ACT-like_dom_sf"/>
</dbReference>
<dbReference type="EMBL" id="JAOEGN010000007">
    <property type="protein sequence ID" value="MCU0104917.1"/>
    <property type="molecule type" value="Genomic_DNA"/>
</dbReference>
<dbReference type="Gene3D" id="3.30.70.260">
    <property type="match status" value="1"/>
</dbReference>
<keyword evidence="4 9" id="KW-0067">ATP-binding</keyword>
<dbReference type="SMART" id="SM00930">
    <property type="entry name" value="NIL"/>
    <property type="match status" value="1"/>
</dbReference>
<organism evidence="9 10">
    <name type="scientific">Paracholeplasma vituli</name>
    <dbReference type="NCBI Taxonomy" id="69473"/>
    <lineage>
        <taxon>Bacteria</taxon>
        <taxon>Bacillati</taxon>
        <taxon>Mycoplasmatota</taxon>
        <taxon>Mollicutes</taxon>
        <taxon>Acholeplasmatales</taxon>
        <taxon>Acholeplasmataceae</taxon>
        <taxon>Paracholeplasma</taxon>
    </lineage>
</organism>
<accession>A0ABT2PYV9</accession>
<dbReference type="PANTHER" id="PTHR43166:SF30">
    <property type="entry name" value="METHIONINE IMPORT ATP-BINDING PROTEIN METN"/>
    <property type="match status" value="1"/>
</dbReference>
<dbReference type="SUPFAM" id="SSF52540">
    <property type="entry name" value="P-loop containing nucleoside triphosphate hydrolases"/>
    <property type="match status" value="1"/>
</dbReference>
<evidence type="ECO:0000313" key="9">
    <source>
        <dbReference type="EMBL" id="MCU0104917.1"/>
    </source>
</evidence>
<evidence type="ECO:0000256" key="2">
    <source>
        <dbReference type="ARBA" id="ARBA00022475"/>
    </source>
</evidence>
<dbReference type="InterPro" id="IPR027417">
    <property type="entry name" value="P-loop_NTPase"/>
</dbReference>
<dbReference type="Proteomes" id="UP001209076">
    <property type="component" value="Unassembled WGS sequence"/>
</dbReference>
<evidence type="ECO:0000256" key="5">
    <source>
        <dbReference type="ARBA" id="ARBA00022967"/>
    </source>
</evidence>
<protein>
    <submittedName>
        <fullName evidence="9">Methionine ABC transporter ATP-binding protein</fullName>
    </submittedName>
</protein>
<dbReference type="Pfam" id="PF09383">
    <property type="entry name" value="NIL"/>
    <property type="match status" value="1"/>
</dbReference>
<keyword evidence="1" id="KW-0813">Transport</keyword>
<dbReference type="PANTHER" id="PTHR43166">
    <property type="entry name" value="AMINO ACID IMPORT ATP-BINDING PROTEIN"/>
    <property type="match status" value="1"/>
</dbReference>
<keyword evidence="3" id="KW-0547">Nucleotide-binding</keyword>
<dbReference type="PROSITE" id="PS50893">
    <property type="entry name" value="ABC_TRANSPORTER_2"/>
    <property type="match status" value="1"/>
</dbReference>
<dbReference type="PROSITE" id="PS00211">
    <property type="entry name" value="ABC_TRANSPORTER_1"/>
    <property type="match status" value="1"/>
</dbReference>
<dbReference type="GO" id="GO:0005524">
    <property type="term" value="F:ATP binding"/>
    <property type="evidence" value="ECO:0007669"/>
    <property type="project" value="UniProtKB-KW"/>
</dbReference>
<feature type="domain" description="ABC transporter" evidence="8">
    <location>
        <begin position="2"/>
        <end position="240"/>
    </location>
</feature>
<keyword evidence="6" id="KW-0029">Amino-acid transport</keyword>
<name>A0ABT2PYV9_9MOLU</name>
<dbReference type="InterPro" id="IPR003439">
    <property type="entry name" value="ABC_transporter-like_ATP-bd"/>
</dbReference>
<evidence type="ECO:0000256" key="4">
    <source>
        <dbReference type="ARBA" id="ARBA00022840"/>
    </source>
</evidence>
<keyword evidence="2" id="KW-1003">Cell membrane</keyword>
<evidence type="ECO:0000256" key="7">
    <source>
        <dbReference type="ARBA" id="ARBA00023136"/>
    </source>
</evidence>
<evidence type="ECO:0000256" key="3">
    <source>
        <dbReference type="ARBA" id="ARBA00022741"/>
    </source>
</evidence>
<dbReference type="SMART" id="SM00382">
    <property type="entry name" value="AAA"/>
    <property type="match status" value="1"/>
</dbReference>
<keyword evidence="7" id="KW-0472">Membrane</keyword>
<dbReference type="InterPro" id="IPR018449">
    <property type="entry name" value="NIL_domain"/>
</dbReference>
<dbReference type="InterPro" id="IPR003593">
    <property type="entry name" value="AAA+_ATPase"/>
</dbReference>
<sequence length="324" mass="36435">MIEFKSVNKIFDQKKSKLVALRDINLTIHDGEIVGILGYSGAGKSTLVRLINGLIQPTSGEIIVNKESLSTDKRKAIDRMRHTIGMIFQHFNLIHSMTVYDNIKLALDIAKYPSDKHTRIIELLDLVGLSDKKDSYPKTLSGGQRQRVGIGRALANHPSILLCDEATSALDSKTALEIWDLLKDIHSKTNITIVFITHQIEVIKALCDRVIVMDQGSIVEDTDVKSLFVSPQSSVSKSLLYAEKYEQNLPNLYELIYSHKNADETILSNCIKTYGIDVNIKYAKTLKLKTDSIGFLYVQIEGLNQAQAIEYLKQHQVEVNPYVF</sequence>
<dbReference type="Gene3D" id="3.40.50.300">
    <property type="entry name" value="P-loop containing nucleotide triphosphate hydrolases"/>
    <property type="match status" value="1"/>
</dbReference>
<dbReference type="InterPro" id="IPR017871">
    <property type="entry name" value="ABC_transporter-like_CS"/>
</dbReference>
<gene>
    <name evidence="9" type="ORF">N7603_04530</name>
</gene>
<dbReference type="InterPro" id="IPR050086">
    <property type="entry name" value="MetN_ABC_transporter-like"/>
</dbReference>
<proteinExistence type="predicted"/>
<comment type="caution">
    <text evidence="9">The sequence shown here is derived from an EMBL/GenBank/DDBJ whole genome shotgun (WGS) entry which is preliminary data.</text>
</comment>
<reference evidence="10" key="1">
    <citation type="submission" date="2023-07" db="EMBL/GenBank/DDBJ databases">
        <title>Novel Mycoplasma species identified in domestic and wild animals.</title>
        <authorList>
            <person name="Volokhov D.V."/>
            <person name="Furtak V.A."/>
            <person name="Zagorodnyaya T.A."/>
        </authorList>
    </citation>
    <scope>NUCLEOTIDE SEQUENCE [LARGE SCALE GENOMIC DNA]</scope>
    <source>
        <strain evidence="10">92-19</strain>
    </source>
</reference>
<keyword evidence="10" id="KW-1185">Reference proteome</keyword>
<dbReference type="SUPFAM" id="SSF55021">
    <property type="entry name" value="ACT-like"/>
    <property type="match status" value="1"/>
</dbReference>
<evidence type="ECO:0000259" key="8">
    <source>
        <dbReference type="PROSITE" id="PS50893"/>
    </source>
</evidence>
<evidence type="ECO:0000313" key="10">
    <source>
        <dbReference type="Proteomes" id="UP001209076"/>
    </source>
</evidence>